<dbReference type="PANTHER" id="PTHR43464">
    <property type="entry name" value="METHYLTRANSFERASE"/>
    <property type="match status" value="1"/>
</dbReference>
<dbReference type="SUPFAM" id="SSF53335">
    <property type="entry name" value="S-adenosyl-L-methionine-dependent methyltransferases"/>
    <property type="match status" value="1"/>
</dbReference>
<feature type="domain" description="Methyltransferase" evidence="4">
    <location>
        <begin position="55"/>
        <end position="145"/>
    </location>
</feature>
<dbReference type="GO" id="GO:0032259">
    <property type="term" value="P:methylation"/>
    <property type="evidence" value="ECO:0007669"/>
    <property type="project" value="UniProtKB-KW"/>
</dbReference>
<dbReference type="GO" id="GO:0008168">
    <property type="term" value="F:methyltransferase activity"/>
    <property type="evidence" value="ECO:0007669"/>
    <property type="project" value="UniProtKB-KW"/>
</dbReference>
<name>A0A8T6R5U5_9MICO</name>
<proteinExistence type="predicted"/>
<dbReference type="InterPro" id="IPR029063">
    <property type="entry name" value="SAM-dependent_MTases_sf"/>
</dbReference>
<comment type="caution">
    <text evidence="5">The sequence shown here is derived from an EMBL/GenBank/DDBJ whole genome shotgun (WGS) entry which is preliminary data.</text>
</comment>
<dbReference type="PANTHER" id="PTHR43464:SF19">
    <property type="entry name" value="UBIQUINONE BIOSYNTHESIS O-METHYLTRANSFERASE, MITOCHONDRIAL"/>
    <property type="match status" value="1"/>
</dbReference>
<dbReference type="CDD" id="cd02440">
    <property type="entry name" value="AdoMet_MTases"/>
    <property type="match status" value="1"/>
</dbReference>
<evidence type="ECO:0000313" key="5">
    <source>
        <dbReference type="EMBL" id="NHA69236.1"/>
    </source>
</evidence>
<keyword evidence="2" id="KW-0808">Transferase</keyword>
<dbReference type="Proteomes" id="UP000287866">
    <property type="component" value="Unassembled WGS sequence"/>
</dbReference>
<keyword evidence="1 5" id="KW-0489">Methyltransferase</keyword>
<evidence type="ECO:0000256" key="1">
    <source>
        <dbReference type="ARBA" id="ARBA00022603"/>
    </source>
</evidence>
<accession>A0A8T6R5U5</accession>
<dbReference type="Gene3D" id="2.20.130.10">
    <property type="entry name" value="CAC2371-like domains"/>
    <property type="match status" value="1"/>
</dbReference>
<dbReference type="Gene3D" id="3.40.50.150">
    <property type="entry name" value="Vaccinia Virus protein VP39"/>
    <property type="match status" value="1"/>
</dbReference>
<dbReference type="EMBL" id="SAYU02000052">
    <property type="protein sequence ID" value="NHA69236.1"/>
    <property type="molecule type" value="Genomic_DNA"/>
</dbReference>
<organism evidence="5 6">
    <name type="scientific">Phycicoccus flavus</name>
    <dbReference type="NCBI Taxonomy" id="2502783"/>
    <lineage>
        <taxon>Bacteria</taxon>
        <taxon>Bacillati</taxon>
        <taxon>Actinomycetota</taxon>
        <taxon>Actinomycetes</taxon>
        <taxon>Micrococcales</taxon>
        <taxon>Intrasporangiaceae</taxon>
        <taxon>Phycicoccus</taxon>
    </lineage>
</organism>
<keyword evidence="3" id="KW-0949">S-adenosyl-L-methionine</keyword>
<dbReference type="Pfam" id="PF13649">
    <property type="entry name" value="Methyltransf_25"/>
    <property type="match status" value="1"/>
</dbReference>
<evidence type="ECO:0000259" key="4">
    <source>
        <dbReference type="Pfam" id="PF13649"/>
    </source>
</evidence>
<dbReference type="AlphaFoldDB" id="A0A8T6R5U5"/>
<dbReference type="InterPro" id="IPR041698">
    <property type="entry name" value="Methyltransf_25"/>
</dbReference>
<evidence type="ECO:0000256" key="2">
    <source>
        <dbReference type="ARBA" id="ARBA00022679"/>
    </source>
</evidence>
<evidence type="ECO:0000256" key="3">
    <source>
        <dbReference type="ARBA" id="ARBA00022691"/>
    </source>
</evidence>
<reference evidence="5" key="1">
    <citation type="submission" date="2020-03" db="EMBL/GenBank/DDBJ databases">
        <title>Phycicoccus flavus sp. nov., a novel endophytic actinobacterium isolated from branch of Kandelia candel.</title>
        <authorList>
            <person name="Tuo L."/>
        </authorList>
    </citation>
    <scope>NUCLEOTIDE SEQUENCE</scope>
    <source>
        <strain evidence="5">CMS6Z-2</strain>
    </source>
</reference>
<sequence length="257" mass="27578">MTSPSARASTARPFYDVHADVYDLLVTDPVEPWVDAVDDALRAARHDRADDRADVLDAGCGTGRHAAALLARGHRVTLVDASPRLLALARRRCPNAPATVGDVCALGLHESADAVACRGVLNDLLTDEERSAALSSFAAALRPGGVLVLDVRKAAAARARADGVHRTTEVDLPDGGRLRFTSRPTWQDGRIVVDERHVVTDAEGRVTTEHRHTFTMRPWTGDEVTAHLTAAGLTDVTVRPGVGRRTADRLLVTARTP</sequence>
<gene>
    <name evidence="5" type="ORF">EPD83_014420</name>
</gene>
<keyword evidence="6" id="KW-1185">Reference proteome</keyword>
<protein>
    <submittedName>
        <fullName evidence="5">Class I SAM-dependent methyltransferase</fullName>
    </submittedName>
</protein>
<dbReference type="RefSeq" id="WP_164896085.1">
    <property type="nucleotide sequence ID" value="NZ_SAYU02000052.1"/>
</dbReference>
<evidence type="ECO:0000313" key="6">
    <source>
        <dbReference type="Proteomes" id="UP000287866"/>
    </source>
</evidence>